<dbReference type="RefSeq" id="WP_161253573.1">
    <property type="nucleotide sequence ID" value="NZ_WXEY01000001.1"/>
</dbReference>
<evidence type="ECO:0000313" key="3">
    <source>
        <dbReference type="Proteomes" id="UP000463470"/>
    </source>
</evidence>
<feature type="transmembrane region" description="Helical" evidence="1">
    <location>
        <begin position="43"/>
        <end position="64"/>
    </location>
</feature>
<feature type="transmembrane region" description="Helical" evidence="1">
    <location>
        <begin position="12"/>
        <end position="37"/>
    </location>
</feature>
<keyword evidence="1" id="KW-0472">Membrane</keyword>
<comment type="caution">
    <text evidence="2">The sequence shown here is derived from an EMBL/GenBank/DDBJ whole genome shotgun (WGS) entry which is preliminary data.</text>
</comment>
<proteinExistence type="predicted"/>
<sequence length="165" mass="18729">MDRSDAPQLELLWVFARFLGLYIIFFFLGIFTTGLLIMTGLRFFGYLSVLTYMIAVGRGILLWTRSAQRTLLIWGFFMLFILAKWGYCLLFRAAHSSTFLELTPAIIMFTYEQPIAFNLHVAAAIDAATFSVAVAIAYFGQRRIKTLLNYPATNRSDVLNEGGIE</sequence>
<dbReference type="EMBL" id="WXEY01000001">
    <property type="protein sequence ID" value="MZP28329.1"/>
    <property type="molecule type" value="Genomic_DNA"/>
</dbReference>
<feature type="transmembrane region" description="Helical" evidence="1">
    <location>
        <begin position="71"/>
        <end position="95"/>
    </location>
</feature>
<keyword evidence="3" id="KW-1185">Reference proteome</keyword>
<reference evidence="2 3" key="1">
    <citation type="submission" date="2020-01" db="EMBL/GenBank/DDBJ databases">
        <title>Whole-genome sequence of Heliobacterium undosum DSM 13378.</title>
        <authorList>
            <person name="Kyndt J.A."/>
            <person name="Meyer T.E."/>
        </authorList>
    </citation>
    <scope>NUCLEOTIDE SEQUENCE [LARGE SCALE GENOMIC DNA]</scope>
    <source>
        <strain evidence="2 3">DSM 13378</strain>
    </source>
</reference>
<dbReference type="Proteomes" id="UP000463470">
    <property type="component" value="Unassembled WGS sequence"/>
</dbReference>
<evidence type="ECO:0000256" key="1">
    <source>
        <dbReference type="SAM" id="Phobius"/>
    </source>
</evidence>
<protein>
    <submittedName>
        <fullName evidence="2">Uncharacterized protein</fullName>
    </submittedName>
</protein>
<dbReference type="OrthoDB" id="9846041at2"/>
<name>A0A845L0B3_9FIRM</name>
<evidence type="ECO:0000313" key="2">
    <source>
        <dbReference type="EMBL" id="MZP28329.1"/>
    </source>
</evidence>
<dbReference type="AlphaFoldDB" id="A0A845L0B3"/>
<feature type="transmembrane region" description="Helical" evidence="1">
    <location>
        <begin position="115"/>
        <end position="139"/>
    </location>
</feature>
<organism evidence="2 3">
    <name type="scientific">Heliomicrobium undosum</name>
    <dbReference type="NCBI Taxonomy" id="121734"/>
    <lineage>
        <taxon>Bacteria</taxon>
        <taxon>Bacillati</taxon>
        <taxon>Bacillota</taxon>
        <taxon>Clostridia</taxon>
        <taxon>Eubacteriales</taxon>
        <taxon>Heliobacteriaceae</taxon>
        <taxon>Heliomicrobium</taxon>
    </lineage>
</organism>
<accession>A0A845L0B3</accession>
<keyword evidence="1" id="KW-1133">Transmembrane helix</keyword>
<gene>
    <name evidence="2" type="ORF">GTO91_01155</name>
</gene>
<keyword evidence="1" id="KW-0812">Transmembrane</keyword>